<dbReference type="AlphaFoldDB" id="A0AAD8C5G7"/>
<keyword evidence="2" id="KW-1185">Reference proteome</keyword>
<sequence length="56" mass="6172">ISISVHHLILFHSILQQQHNQPSDIITFCFIPSSSNSIINHPTSSHSVSFHPPATA</sequence>
<evidence type="ECO:0000313" key="2">
    <source>
        <dbReference type="Proteomes" id="UP001233172"/>
    </source>
</evidence>
<dbReference type="EMBL" id="JASAOG010000010">
    <property type="protein sequence ID" value="KAK0066721.1"/>
    <property type="molecule type" value="Genomic_DNA"/>
</dbReference>
<dbReference type="Proteomes" id="UP001233172">
    <property type="component" value="Unassembled WGS sequence"/>
</dbReference>
<name>A0AAD8C5G7_BIOPF</name>
<feature type="non-terminal residue" evidence="1">
    <location>
        <position position="1"/>
    </location>
</feature>
<proteinExistence type="predicted"/>
<accession>A0AAD8C5G7</accession>
<evidence type="ECO:0000313" key="1">
    <source>
        <dbReference type="EMBL" id="KAK0066721.1"/>
    </source>
</evidence>
<organism evidence="1 2">
    <name type="scientific">Biomphalaria pfeifferi</name>
    <name type="common">Bloodfluke planorb</name>
    <name type="synonym">Freshwater snail</name>
    <dbReference type="NCBI Taxonomy" id="112525"/>
    <lineage>
        <taxon>Eukaryota</taxon>
        <taxon>Metazoa</taxon>
        <taxon>Spiralia</taxon>
        <taxon>Lophotrochozoa</taxon>
        <taxon>Mollusca</taxon>
        <taxon>Gastropoda</taxon>
        <taxon>Heterobranchia</taxon>
        <taxon>Euthyneura</taxon>
        <taxon>Panpulmonata</taxon>
        <taxon>Hygrophila</taxon>
        <taxon>Lymnaeoidea</taxon>
        <taxon>Planorbidae</taxon>
        <taxon>Biomphalaria</taxon>
    </lineage>
</organism>
<comment type="caution">
    <text evidence="1">The sequence shown here is derived from an EMBL/GenBank/DDBJ whole genome shotgun (WGS) entry which is preliminary data.</text>
</comment>
<protein>
    <submittedName>
        <fullName evidence="1">Uncharacterized protein</fullName>
    </submittedName>
</protein>
<gene>
    <name evidence="1" type="ORF">Bpfe_004153</name>
</gene>
<reference evidence="1" key="1">
    <citation type="journal article" date="2023" name="PLoS Negl. Trop. Dis.">
        <title>A genome sequence for Biomphalaria pfeifferi, the major vector snail for the human-infecting parasite Schistosoma mansoni.</title>
        <authorList>
            <person name="Bu L."/>
            <person name="Lu L."/>
            <person name="Laidemitt M.R."/>
            <person name="Zhang S.M."/>
            <person name="Mutuku M."/>
            <person name="Mkoji G."/>
            <person name="Steinauer M."/>
            <person name="Loker E.S."/>
        </authorList>
    </citation>
    <scope>NUCLEOTIDE SEQUENCE</scope>
    <source>
        <strain evidence="1">KasaAsao</strain>
    </source>
</reference>
<reference evidence="1" key="2">
    <citation type="submission" date="2023-04" db="EMBL/GenBank/DDBJ databases">
        <authorList>
            <person name="Bu L."/>
            <person name="Lu L."/>
            <person name="Laidemitt M.R."/>
            <person name="Zhang S.M."/>
            <person name="Mutuku M."/>
            <person name="Mkoji G."/>
            <person name="Steinauer M."/>
            <person name="Loker E.S."/>
        </authorList>
    </citation>
    <scope>NUCLEOTIDE SEQUENCE</scope>
    <source>
        <strain evidence="1">KasaAsao</strain>
        <tissue evidence="1">Whole Snail</tissue>
    </source>
</reference>